<dbReference type="AlphaFoldDB" id="A0A2M7SDI7"/>
<gene>
    <name evidence="1" type="ORF">COY52_03845</name>
</gene>
<sequence>MVTDKNVAYLGVIDPDHIPGDMDEIKAAGCTSITLTVNEMDWWYYRTARKAAVKEARERGIKVYLDFHGFGIFASPIPSAVYPMYNPDKTQVFTDGRRTEKACPNDAGFETWFKDIAKQVIEEFRPDGIFWDEPAFSPCDTYPKAWACFCKNCQEKFKSAFGKPMPKELTDEVQKFRQDSLLEFLTRLLKFGKEAGGKTSILCMMPWSRGTNSNRGWYGILDWEPFIQIPEMDVFATDPYWIHGGGWNYFTDNTREAVELCGKYKKPCQLWVQAVWIKPGKEPEVKRTILEAAKMGADMIAVWSYKAEPGAHVLDFGGDHKLVWQMVKDAFAQI</sequence>
<dbReference type="EMBL" id="PFMR01000104">
    <property type="protein sequence ID" value="PIZ17595.1"/>
    <property type="molecule type" value="Genomic_DNA"/>
</dbReference>
<evidence type="ECO:0000313" key="2">
    <source>
        <dbReference type="Proteomes" id="UP000229307"/>
    </source>
</evidence>
<comment type="caution">
    <text evidence="1">The sequence shown here is derived from an EMBL/GenBank/DDBJ whole genome shotgun (WGS) entry which is preliminary data.</text>
</comment>
<evidence type="ECO:0000313" key="1">
    <source>
        <dbReference type="EMBL" id="PIZ17595.1"/>
    </source>
</evidence>
<dbReference type="Gene3D" id="3.20.20.80">
    <property type="entry name" value="Glycosidases"/>
    <property type="match status" value="2"/>
</dbReference>
<dbReference type="InterPro" id="IPR017853">
    <property type="entry name" value="GH"/>
</dbReference>
<evidence type="ECO:0008006" key="3">
    <source>
        <dbReference type="Google" id="ProtNLM"/>
    </source>
</evidence>
<organism evidence="1 2">
    <name type="scientific">Candidatus Desantisbacteria bacterium CG_4_10_14_0_8_um_filter_48_22</name>
    <dbReference type="NCBI Taxonomy" id="1974543"/>
    <lineage>
        <taxon>Bacteria</taxon>
        <taxon>Candidatus Desantisiibacteriota</taxon>
    </lineage>
</organism>
<reference evidence="2" key="1">
    <citation type="submission" date="2017-09" db="EMBL/GenBank/DDBJ databases">
        <title>Depth-based differentiation of microbial function through sediment-hosted aquifers and enrichment of novel symbionts in the deep terrestrial subsurface.</title>
        <authorList>
            <person name="Probst A.J."/>
            <person name="Ladd B."/>
            <person name="Jarett J.K."/>
            <person name="Geller-Mcgrath D.E."/>
            <person name="Sieber C.M.K."/>
            <person name="Emerson J.B."/>
            <person name="Anantharaman K."/>
            <person name="Thomas B.C."/>
            <person name="Malmstrom R."/>
            <person name="Stieglmeier M."/>
            <person name="Klingl A."/>
            <person name="Woyke T."/>
            <person name="Ryan C.M."/>
            <person name="Banfield J.F."/>
        </authorList>
    </citation>
    <scope>NUCLEOTIDE SEQUENCE [LARGE SCALE GENOMIC DNA]</scope>
</reference>
<name>A0A2M7SDI7_9BACT</name>
<accession>A0A2M7SDI7</accession>
<protein>
    <recommendedName>
        <fullName evidence="3">Glycosyl hydrolase-like 10 domain-containing protein</fullName>
    </recommendedName>
</protein>
<dbReference type="Proteomes" id="UP000229307">
    <property type="component" value="Unassembled WGS sequence"/>
</dbReference>
<dbReference type="SUPFAM" id="SSF51445">
    <property type="entry name" value="(Trans)glycosidases"/>
    <property type="match status" value="1"/>
</dbReference>
<proteinExistence type="predicted"/>